<gene>
    <name evidence="2" type="ORF">DPMN_096485</name>
</gene>
<feature type="region of interest" description="Disordered" evidence="1">
    <location>
        <begin position="71"/>
        <end position="116"/>
    </location>
</feature>
<protein>
    <submittedName>
        <fullName evidence="2">Uncharacterized protein</fullName>
    </submittedName>
</protein>
<dbReference type="Proteomes" id="UP000828390">
    <property type="component" value="Unassembled WGS sequence"/>
</dbReference>
<name>A0A9D4LB64_DREPO</name>
<evidence type="ECO:0000313" key="3">
    <source>
        <dbReference type="Proteomes" id="UP000828390"/>
    </source>
</evidence>
<keyword evidence="3" id="KW-1185">Reference proteome</keyword>
<evidence type="ECO:0000256" key="1">
    <source>
        <dbReference type="SAM" id="MobiDB-lite"/>
    </source>
</evidence>
<organism evidence="2 3">
    <name type="scientific">Dreissena polymorpha</name>
    <name type="common">Zebra mussel</name>
    <name type="synonym">Mytilus polymorpha</name>
    <dbReference type="NCBI Taxonomy" id="45954"/>
    <lineage>
        <taxon>Eukaryota</taxon>
        <taxon>Metazoa</taxon>
        <taxon>Spiralia</taxon>
        <taxon>Lophotrochozoa</taxon>
        <taxon>Mollusca</taxon>
        <taxon>Bivalvia</taxon>
        <taxon>Autobranchia</taxon>
        <taxon>Heteroconchia</taxon>
        <taxon>Euheterodonta</taxon>
        <taxon>Imparidentia</taxon>
        <taxon>Neoheterodontei</taxon>
        <taxon>Myida</taxon>
        <taxon>Dreissenoidea</taxon>
        <taxon>Dreissenidae</taxon>
        <taxon>Dreissena</taxon>
    </lineage>
</organism>
<proteinExistence type="predicted"/>
<evidence type="ECO:0000313" key="2">
    <source>
        <dbReference type="EMBL" id="KAH3853947.1"/>
    </source>
</evidence>
<accession>A0A9D4LB64</accession>
<reference evidence="2" key="2">
    <citation type="submission" date="2020-11" db="EMBL/GenBank/DDBJ databases">
        <authorList>
            <person name="McCartney M.A."/>
            <person name="Auch B."/>
            <person name="Kono T."/>
            <person name="Mallez S."/>
            <person name="Becker A."/>
            <person name="Gohl D.M."/>
            <person name="Silverstein K.A.T."/>
            <person name="Koren S."/>
            <person name="Bechman K.B."/>
            <person name="Herman A."/>
            <person name="Abrahante J.E."/>
            <person name="Garbe J."/>
        </authorList>
    </citation>
    <scope>NUCLEOTIDE SEQUENCE</scope>
    <source>
        <strain evidence="2">Duluth1</strain>
        <tissue evidence="2">Whole animal</tissue>
    </source>
</reference>
<sequence length="116" mass="13650">MSNFSQHVGFPGVVKISVMTASRRQDGERYDAQCDPEEAPVLKVRQDVCILSMVARSVVIRKSYGVAVNFYKEDQEQRDQKTKEQKEEEHKQQEVEDQQEKEEQEEEKQEKEEDQE</sequence>
<feature type="compositionally biased region" description="Basic and acidic residues" evidence="1">
    <location>
        <begin position="71"/>
        <end position="94"/>
    </location>
</feature>
<dbReference type="AlphaFoldDB" id="A0A9D4LB64"/>
<feature type="compositionally biased region" description="Acidic residues" evidence="1">
    <location>
        <begin position="95"/>
        <end position="116"/>
    </location>
</feature>
<dbReference type="EMBL" id="JAIWYP010000003">
    <property type="protein sequence ID" value="KAH3853947.1"/>
    <property type="molecule type" value="Genomic_DNA"/>
</dbReference>
<reference evidence="2" key="1">
    <citation type="journal article" date="2019" name="bioRxiv">
        <title>The Genome of the Zebra Mussel, Dreissena polymorpha: A Resource for Invasive Species Research.</title>
        <authorList>
            <person name="McCartney M.A."/>
            <person name="Auch B."/>
            <person name="Kono T."/>
            <person name="Mallez S."/>
            <person name="Zhang Y."/>
            <person name="Obille A."/>
            <person name="Becker A."/>
            <person name="Abrahante J.E."/>
            <person name="Garbe J."/>
            <person name="Badalamenti J.P."/>
            <person name="Herman A."/>
            <person name="Mangelson H."/>
            <person name="Liachko I."/>
            <person name="Sullivan S."/>
            <person name="Sone E.D."/>
            <person name="Koren S."/>
            <person name="Silverstein K.A.T."/>
            <person name="Beckman K.B."/>
            <person name="Gohl D.M."/>
        </authorList>
    </citation>
    <scope>NUCLEOTIDE SEQUENCE</scope>
    <source>
        <strain evidence="2">Duluth1</strain>
        <tissue evidence="2">Whole animal</tissue>
    </source>
</reference>
<comment type="caution">
    <text evidence="2">The sequence shown here is derived from an EMBL/GenBank/DDBJ whole genome shotgun (WGS) entry which is preliminary data.</text>
</comment>